<comment type="caution">
    <text evidence="1">The sequence shown here is derived from an EMBL/GenBank/DDBJ whole genome shotgun (WGS) entry which is preliminary data.</text>
</comment>
<name>X1FLU5_9ZZZZ</name>
<dbReference type="AlphaFoldDB" id="X1FLU5"/>
<reference evidence="1" key="1">
    <citation type="journal article" date="2014" name="Front. Microbiol.">
        <title>High frequency of phylogenetically diverse reductive dehalogenase-homologous genes in deep subseafloor sedimentary metagenomes.</title>
        <authorList>
            <person name="Kawai M."/>
            <person name="Futagami T."/>
            <person name="Toyoda A."/>
            <person name="Takaki Y."/>
            <person name="Nishi S."/>
            <person name="Hori S."/>
            <person name="Arai W."/>
            <person name="Tsubouchi T."/>
            <person name="Morono Y."/>
            <person name="Uchiyama I."/>
            <person name="Ito T."/>
            <person name="Fujiyama A."/>
            <person name="Inagaki F."/>
            <person name="Takami H."/>
        </authorList>
    </citation>
    <scope>NUCLEOTIDE SEQUENCE</scope>
    <source>
        <strain evidence="1">Expedition CK06-06</strain>
    </source>
</reference>
<proteinExistence type="predicted"/>
<sequence length="58" mass="6721">MSTKGYFELKPIKDFKVNEYITLKLEGIETVIYVLNNKFRSFSSLENNGLNTQIGNIF</sequence>
<gene>
    <name evidence="1" type="ORF">S03H2_22041</name>
</gene>
<organism evidence="1">
    <name type="scientific">marine sediment metagenome</name>
    <dbReference type="NCBI Taxonomy" id="412755"/>
    <lineage>
        <taxon>unclassified sequences</taxon>
        <taxon>metagenomes</taxon>
        <taxon>ecological metagenomes</taxon>
    </lineage>
</organism>
<accession>X1FLU5</accession>
<dbReference type="EMBL" id="BARU01011805">
    <property type="protein sequence ID" value="GAH33455.1"/>
    <property type="molecule type" value="Genomic_DNA"/>
</dbReference>
<evidence type="ECO:0000313" key="1">
    <source>
        <dbReference type="EMBL" id="GAH33455.1"/>
    </source>
</evidence>
<protein>
    <submittedName>
        <fullName evidence="1">Uncharacterized protein</fullName>
    </submittedName>
</protein>